<name>A0A2N3PVP6_9PROT</name>
<evidence type="ECO:0000313" key="4">
    <source>
        <dbReference type="Proteomes" id="UP000233293"/>
    </source>
</evidence>
<dbReference type="GO" id="GO:0005829">
    <property type="term" value="C:cytosol"/>
    <property type="evidence" value="ECO:0007669"/>
    <property type="project" value="TreeGrafter"/>
</dbReference>
<organism evidence="3 4">
    <name type="scientific">Telmatospirillum siberiense</name>
    <dbReference type="NCBI Taxonomy" id="382514"/>
    <lineage>
        <taxon>Bacteria</taxon>
        <taxon>Pseudomonadati</taxon>
        <taxon>Pseudomonadota</taxon>
        <taxon>Alphaproteobacteria</taxon>
        <taxon>Rhodospirillales</taxon>
        <taxon>Rhodospirillaceae</taxon>
        <taxon>Telmatospirillum</taxon>
    </lineage>
</organism>
<gene>
    <name evidence="3" type="ORF">CWS72_11465</name>
</gene>
<sequence>MPRRQISRVLIYRLGSIGDFVVSLPCLHLIRRQFPTQRIGLLTIRPVVNKAAPARTVLDGSGLVDDYISYQMGTRNLAELYRISRLIRSFKADLLVYLVSRPASSLVVRDYVFFRLSGVRRIVGLPWSSGLRSNLPQGDDLWESEAQRLARCLSPLGDAGTQLPENWDLHLSAAEIAAADALLQESFPGAADGRRWLGVSVGTKQAIKDWGDDNWRAVLDGLGDPHLGLVVIGAAEERARSEEVVQGWPGPVVNACGRLSPRQSAALIRRTALFLCHDSGPMHLAAAVGTRCIAIFSKWNRPGEWFPFGGNHKIFYPPPGAESIHDIYPDEVISVARDILGEIRIPLEY</sequence>
<protein>
    <submittedName>
        <fullName evidence="3">Glycosyltransferase family 9 protein</fullName>
    </submittedName>
</protein>
<evidence type="ECO:0000256" key="1">
    <source>
        <dbReference type="ARBA" id="ARBA00022676"/>
    </source>
</evidence>
<dbReference type="EMBL" id="PIUM01000011">
    <property type="protein sequence ID" value="PKU24458.1"/>
    <property type="molecule type" value="Genomic_DNA"/>
</dbReference>
<keyword evidence="1" id="KW-0328">Glycosyltransferase</keyword>
<dbReference type="CDD" id="cd03789">
    <property type="entry name" value="GT9_LPS_heptosyltransferase"/>
    <property type="match status" value="1"/>
</dbReference>
<dbReference type="AlphaFoldDB" id="A0A2N3PVP6"/>
<dbReference type="Pfam" id="PF01075">
    <property type="entry name" value="Glyco_transf_9"/>
    <property type="match status" value="1"/>
</dbReference>
<dbReference type="Proteomes" id="UP000233293">
    <property type="component" value="Unassembled WGS sequence"/>
</dbReference>
<dbReference type="GO" id="GO:0008713">
    <property type="term" value="F:ADP-heptose-lipopolysaccharide heptosyltransferase activity"/>
    <property type="evidence" value="ECO:0007669"/>
    <property type="project" value="TreeGrafter"/>
</dbReference>
<dbReference type="Gene3D" id="3.40.50.2000">
    <property type="entry name" value="Glycogen Phosphorylase B"/>
    <property type="match status" value="2"/>
</dbReference>
<keyword evidence="4" id="KW-1185">Reference proteome</keyword>
<dbReference type="OrthoDB" id="9807356at2"/>
<reference evidence="4" key="1">
    <citation type="submission" date="2017-12" db="EMBL/GenBank/DDBJ databases">
        <title>Draft genome sequence of Telmatospirillum siberiense 26-4b1T, an acidotolerant peatland alphaproteobacterium potentially involved in sulfur cycling.</title>
        <authorList>
            <person name="Hausmann B."/>
            <person name="Pjevac P."/>
            <person name="Schreck K."/>
            <person name="Herbold C.W."/>
            <person name="Daims H."/>
            <person name="Wagner M."/>
            <person name="Pester M."/>
            <person name="Loy A."/>
        </authorList>
    </citation>
    <scope>NUCLEOTIDE SEQUENCE [LARGE SCALE GENOMIC DNA]</scope>
    <source>
        <strain evidence="4">26-4b1</strain>
    </source>
</reference>
<dbReference type="GO" id="GO:0009244">
    <property type="term" value="P:lipopolysaccharide core region biosynthetic process"/>
    <property type="evidence" value="ECO:0007669"/>
    <property type="project" value="TreeGrafter"/>
</dbReference>
<proteinExistence type="predicted"/>
<keyword evidence="2 3" id="KW-0808">Transferase</keyword>
<accession>A0A2N3PVP6</accession>
<evidence type="ECO:0000313" key="3">
    <source>
        <dbReference type="EMBL" id="PKU24458.1"/>
    </source>
</evidence>
<dbReference type="InterPro" id="IPR002201">
    <property type="entry name" value="Glyco_trans_9"/>
</dbReference>
<comment type="caution">
    <text evidence="3">The sequence shown here is derived from an EMBL/GenBank/DDBJ whole genome shotgun (WGS) entry which is preliminary data.</text>
</comment>
<dbReference type="RefSeq" id="WP_101250744.1">
    <property type="nucleotide sequence ID" value="NZ_PIUM01000011.1"/>
</dbReference>
<dbReference type="PANTHER" id="PTHR30160">
    <property type="entry name" value="TETRAACYLDISACCHARIDE 4'-KINASE-RELATED"/>
    <property type="match status" value="1"/>
</dbReference>
<evidence type="ECO:0000256" key="2">
    <source>
        <dbReference type="ARBA" id="ARBA00022679"/>
    </source>
</evidence>
<dbReference type="SUPFAM" id="SSF53756">
    <property type="entry name" value="UDP-Glycosyltransferase/glycogen phosphorylase"/>
    <property type="match status" value="1"/>
</dbReference>
<dbReference type="InterPro" id="IPR051199">
    <property type="entry name" value="LPS_LOS_Heptosyltrfase"/>
</dbReference>